<dbReference type="Proteomes" id="UP000310158">
    <property type="component" value="Unassembled WGS sequence"/>
</dbReference>
<dbReference type="AlphaFoldDB" id="A0A4V3XFC3"/>
<proteinExistence type="predicted"/>
<protein>
    <submittedName>
        <fullName evidence="1">Uncharacterized protein</fullName>
    </submittedName>
</protein>
<dbReference type="EMBL" id="SGPL01000132">
    <property type="protein sequence ID" value="THH16983.1"/>
    <property type="molecule type" value="Genomic_DNA"/>
</dbReference>
<comment type="caution">
    <text evidence="1">The sequence shown here is derived from an EMBL/GenBank/DDBJ whole genome shotgun (WGS) entry which is preliminary data.</text>
</comment>
<accession>A0A4V3XFC3</accession>
<keyword evidence="2" id="KW-1185">Reference proteome</keyword>
<reference evidence="1 2" key="1">
    <citation type="submission" date="2019-02" db="EMBL/GenBank/DDBJ databases">
        <title>Genome sequencing of the rare red list fungi Bondarzewia mesenterica.</title>
        <authorList>
            <person name="Buettner E."/>
            <person name="Kellner H."/>
        </authorList>
    </citation>
    <scope>NUCLEOTIDE SEQUENCE [LARGE SCALE GENOMIC DNA]</scope>
    <source>
        <strain evidence="1 2">DSM 108281</strain>
    </source>
</reference>
<organism evidence="1 2">
    <name type="scientific">Bondarzewia mesenterica</name>
    <dbReference type="NCBI Taxonomy" id="1095465"/>
    <lineage>
        <taxon>Eukaryota</taxon>
        <taxon>Fungi</taxon>
        <taxon>Dikarya</taxon>
        <taxon>Basidiomycota</taxon>
        <taxon>Agaricomycotina</taxon>
        <taxon>Agaricomycetes</taxon>
        <taxon>Russulales</taxon>
        <taxon>Bondarzewiaceae</taxon>
        <taxon>Bondarzewia</taxon>
    </lineage>
</organism>
<gene>
    <name evidence="1" type="ORF">EW146_g3743</name>
</gene>
<name>A0A4V3XFC3_9AGAM</name>
<evidence type="ECO:0000313" key="1">
    <source>
        <dbReference type="EMBL" id="THH16983.1"/>
    </source>
</evidence>
<evidence type="ECO:0000313" key="2">
    <source>
        <dbReference type="Proteomes" id="UP000310158"/>
    </source>
</evidence>
<sequence>MPLALQRAKTLYMEPCGIPPFPTNSQIPNQTPSIQASRAQMPNQSLLVQEQPEEQPVSVTLDICKLVVSRVSNVILADAHSTSDRRLLGRQTYRCE</sequence>